<feature type="domain" description="EF-hand" evidence="1">
    <location>
        <begin position="123"/>
        <end position="149"/>
    </location>
</feature>
<protein>
    <submittedName>
        <fullName evidence="3">EF-hand domain-containing protein</fullName>
    </submittedName>
</protein>
<organism evidence="2 3">
    <name type="scientific">Romanomermis culicivorax</name>
    <name type="common">Nematode worm</name>
    <dbReference type="NCBI Taxonomy" id="13658"/>
    <lineage>
        <taxon>Eukaryota</taxon>
        <taxon>Metazoa</taxon>
        <taxon>Ecdysozoa</taxon>
        <taxon>Nematoda</taxon>
        <taxon>Enoplea</taxon>
        <taxon>Dorylaimia</taxon>
        <taxon>Mermithida</taxon>
        <taxon>Mermithoidea</taxon>
        <taxon>Mermithidae</taxon>
        <taxon>Romanomermis</taxon>
    </lineage>
</organism>
<dbReference type="PROSITE" id="PS50222">
    <property type="entry name" value="EF_HAND_2"/>
    <property type="match status" value="1"/>
</dbReference>
<dbReference type="GO" id="GO:0005509">
    <property type="term" value="F:calcium ion binding"/>
    <property type="evidence" value="ECO:0007669"/>
    <property type="project" value="InterPro"/>
</dbReference>
<proteinExistence type="predicted"/>
<dbReference type="AlphaFoldDB" id="A0A915K922"/>
<sequence>MRILLFKKNRFVYYARNFLKQLTSDINCWKPESQKYLACENVYKNIWDSLRNYADKNNDERVTLDEWVCEFKYYKNNYDCSFFITQFAMWENLTQQMRKKDDSATSPEEKFPLWLYQYLLLRFNVLDRAGDGFIDSEEYEYAMSKYGVKGKDSRRSFLIFSE</sequence>
<dbReference type="WBParaSite" id="nRc.2.0.1.t35238-RA">
    <property type="protein sequence ID" value="nRc.2.0.1.t35238-RA"/>
    <property type="gene ID" value="nRc.2.0.1.g35238"/>
</dbReference>
<dbReference type="Gene3D" id="1.10.238.10">
    <property type="entry name" value="EF-hand"/>
    <property type="match status" value="1"/>
</dbReference>
<dbReference type="Proteomes" id="UP000887565">
    <property type="component" value="Unplaced"/>
</dbReference>
<dbReference type="InterPro" id="IPR002048">
    <property type="entry name" value="EF_hand_dom"/>
</dbReference>
<accession>A0A915K922</accession>
<keyword evidence="2" id="KW-1185">Reference proteome</keyword>
<reference evidence="3" key="1">
    <citation type="submission" date="2022-11" db="UniProtKB">
        <authorList>
            <consortium name="WormBaseParasite"/>
        </authorList>
    </citation>
    <scope>IDENTIFICATION</scope>
</reference>
<name>A0A915K922_ROMCU</name>
<dbReference type="InterPro" id="IPR011992">
    <property type="entry name" value="EF-hand-dom_pair"/>
</dbReference>
<evidence type="ECO:0000259" key="1">
    <source>
        <dbReference type="PROSITE" id="PS50222"/>
    </source>
</evidence>
<dbReference type="SUPFAM" id="SSF47473">
    <property type="entry name" value="EF-hand"/>
    <property type="match status" value="1"/>
</dbReference>
<evidence type="ECO:0000313" key="2">
    <source>
        <dbReference type="Proteomes" id="UP000887565"/>
    </source>
</evidence>
<evidence type="ECO:0000313" key="3">
    <source>
        <dbReference type="WBParaSite" id="nRc.2.0.1.t35238-RA"/>
    </source>
</evidence>